<gene>
    <name evidence="1" type="ORF">LLUT_LOCUS30672</name>
</gene>
<dbReference type="EMBL" id="CAXHTB010000022">
    <property type="protein sequence ID" value="CAL0329612.1"/>
    <property type="molecule type" value="Genomic_DNA"/>
</dbReference>
<comment type="caution">
    <text evidence="1">The sequence shown here is derived from an EMBL/GenBank/DDBJ whole genome shotgun (WGS) entry which is preliminary data.</text>
</comment>
<name>A0AAV1Y6K5_LUPLU</name>
<dbReference type="Proteomes" id="UP001497480">
    <property type="component" value="Unassembled WGS sequence"/>
</dbReference>
<proteinExistence type="predicted"/>
<sequence>MRWNCSNITIPTPTPIHCSNITIPTPTPIQCSNITMVRFWYAHTTCGKTIRDVVDVRMWVAICDSGLAIEISYFQGGFPFSLEVAPTNIRNQELHDLMTENQRAMRSK</sequence>
<evidence type="ECO:0000313" key="1">
    <source>
        <dbReference type="EMBL" id="CAL0329612.1"/>
    </source>
</evidence>
<dbReference type="AlphaFoldDB" id="A0AAV1Y6K5"/>
<reference evidence="1 2" key="1">
    <citation type="submission" date="2024-03" db="EMBL/GenBank/DDBJ databases">
        <authorList>
            <person name="Martinez-Hernandez J."/>
        </authorList>
    </citation>
    <scope>NUCLEOTIDE SEQUENCE [LARGE SCALE GENOMIC DNA]</scope>
</reference>
<organism evidence="1 2">
    <name type="scientific">Lupinus luteus</name>
    <name type="common">European yellow lupine</name>
    <dbReference type="NCBI Taxonomy" id="3873"/>
    <lineage>
        <taxon>Eukaryota</taxon>
        <taxon>Viridiplantae</taxon>
        <taxon>Streptophyta</taxon>
        <taxon>Embryophyta</taxon>
        <taxon>Tracheophyta</taxon>
        <taxon>Spermatophyta</taxon>
        <taxon>Magnoliopsida</taxon>
        <taxon>eudicotyledons</taxon>
        <taxon>Gunneridae</taxon>
        <taxon>Pentapetalae</taxon>
        <taxon>rosids</taxon>
        <taxon>fabids</taxon>
        <taxon>Fabales</taxon>
        <taxon>Fabaceae</taxon>
        <taxon>Papilionoideae</taxon>
        <taxon>50 kb inversion clade</taxon>
        <taxon>genistoids sensu lato</taxon>
        <taxon>core genistoids</taxon>
        <taxon>Genisteae</taxon>
        <taxon>Lupinus</taxon>
    </lineage>
</organism>
<keyword evidence="2" id="KW-1185">Reference proteome</keyword>
<evidence type="ECO:0000313" key="2">
    <source>
        <dbReference type="Proteomes" id="UP001497480"/>
    </source>
</evidence>
<accession>A0AAV1Y6K5</accession>
<protein>
    <submittedName>
        <fullName evidence="1">Uncharacterized protein</fullName>
    </submittedName>
</protein>